<dbReference type="PANTHER" id="PTHR23514:SF6">
    <property type="entry name" value="MAJOR FACILITATOR SUPERFAMILY (MFS) PROFILE DOMAIN-CONTAINING PROTEIN"/>
    <property type="match status" value="1"/>
</dbReference>
<evidence type="ECO:0000256" key="5">
    <source>
        <dbReference type="SAM" id="MobiDB-lite"/>
    </source>
</evidence>
<dbReference type="PROSITE" id="PS50850">
    <property type="entry name" value="MFS"/>
    <property type="match status" value="1"/>
</dbReference>
<feature type="domain" description="Major facilitator superfamily (MFS) profile" evidence="7">
    <location>
        <begin position="98"/>
        <end position="487"/>
    </location>
</feature>
<dbReference type="InterPro" id="IPR020846">
    <property type="entry name" value="MFS_dom"/>
</dbReference>
<dbReference type="FunFam" id="1.20.1250.20:FF:000308">
    <property type="entry name" value="MFS efflux transporter"/>
    <property type="match status" value="1"/>
</dbReference>
<feature type="compositionally biased region" description="Polar residues" evidence="5">
    <location>
        <begin position="58"/>
        <end position="75"/>
    </location>
</feature>
<feature type="transmembrane region" description="Helical" evidence="6">
    <location>
        <begin position="129"/>
        <end position="150"/>
    </location>
</feature>
<evidence type="ECO:0000259" key="7">
    <source>
        <dbReference type="PROSITE" id="PS50850"/>
    </source>
</evidence>
<evidence type="ECO:0000256" key="3">
    <source>
        <dbReference type="ARBA" id="ARBA00022989"/>
    </source>
</evidence>
<sequence length="491" mass="52356">MASTIGSLINFEHSQPIAGPPAALQKDSFALPDLPTAYELDESSRGARPGPSHRVTPSGIQTPTTPSELEQSRPSSPHGHEATEALQQIHERPMNKYRLLAACLMNFCGGLSDSGPGALIPYLEKEYHIGYAIVSLTFVTNAIGFLSAVSLTNALQARLGRAKAYVVAEATLTIAYTMLGCRPPFPVVVVAFFFIGLGFAFNLALNNVFCASFANSTTTLGFLHGAYGIGGTLGPLMATALVTHARPWSSFYLITLAVTLLNLGLAFFAFRTYELDTPSAAHQPLRPTTSNPTGSKRTQLKTALANRTTILGALFIFAYQGAEVSISGWVISFLINYRHSSPARVGYVTSGFWGGITLGRFALSHPADRYVGKRRSTIILTVGALLFQLLVWLVPNVVGEAVAVSLVGLLLGPVYPLAMAVLSQLMPRELQLSSLSGVSALGSSGGAVAPFFTGLLAQQVGTWVLHPICVGLFVGMVGCWVCLPKQVKRRE</sequence>
<feature type="transmembrane region" description="Helical" evidence="6">
    <location>
        <begin position="226"/>
        <end position="245"/>
    </location>
</feature>
<evidence type="ECO:0000313" key="8">
    <source>
        <dbReference type="EMBL" id="MDI1486394.1"/>
    </source>
</evidence>
<feature type="transmembrane region" description="Helical" evidence="6">
    <location>
        <begin position="463"/>
        <end position="483"/>
    </location>
</feature>
<comment type="subcellular location">
    <subcellularLocation>
        <location evidence="1">Membrane</location>
        <topology evidence="1">Multi-pass membrane protein</topology>
    </subcellularLocation>
</comment>
<dbReference type="SUPFAM" id="SSF103473">
    <property type="entry name" value="MFS general substrate transporter"/>
    <property type="match status" value="1"/>
</dbReference>
<dbReference type="Pfam" id="PF07690">
    <property type="entry name" value="MFS_1"/>
    <property type="match status" value="1"/>
</dbReference>
<keyword evidence="9" id="KW-1185">Reference proteome</keyword>
<evidence type="ECO:0000256" key="6">
    <source>
        <dbReference type="SAM" id="Phobius"/>
    </source>
</evidence>
<organism evidence="8 9">
    <name type="scientific">Ramalina farinacea</name>
    <dbReference type="NCBI Taxonomy" id="258253"/>
    <lineage>
        <taxon>Eukaryota</taxon>
        <taxon>Fungi</taxon>
        <taxon>Dikarya</taxon>
        <taxon>Ascomycota</taxon>
        <taxon>Pezizomycotina</taxon>
        <taxon>Lecanoromycetes</taxon>
        <taxon>OSLEUM clade</taxon>
        <taxon>Lecanoromycetidae</taxon>
        <taxon>Lecanorales</taxon>
        <taxon>Lecanorineae</taxon>
        <taxon>Ramalinaceae</taxon>
        <taxon>Ramalina</taxon>
    </lineage>
</organism>
<dbReference type="GO" id="GO:0022857">
    <property type="term" value="F:transmembrane transporter activity"/>
    <property type="evidence" value="ECO:0007669"/>
    <property type="project" value="InterPro"/>
</dbReference>
<dbReference type="FunFam" id="1.20.1250.20:FF:000286">
    <property type="entry name" value="MFS efflux transporter"/>
    <property type="match status" value="1"/>
</dbReference>
<dbReference type="PANTHER" id="PTHR23514">
    <property type="entry name" value="BYPASS OF STOP CODON PROTEIN 6"/>
    <property type="match status" value="1"/>
</dbReference>
<dbReference type="Gene3D" id="1.20.1250.20">
    <property type="entry name" value="MFS general substrate transporter like domains"/>
    <property type="match status" value="2"/>
</dbReference>
<dbReference type="InterPro" id="IPR036259">
    <property type="entry name" value="MFS_trans_sf"/>
</dbReference>
<proteinExistence type="predicted"/>
<feature type="transmembrane region" description="Helical" evidence="6">
    <location>
        <begin position="310"/>
        <end position="333"/>
    </location>
</feature>
<reference evidence="8" key="1">
    <citation type="journal article" date="2023" name="Genome Biol. Evol.">
        <title>First Whole Genome Sequence and Flow Cytometry Genome Size Data for the Lichen-Forming Fungus Ramalina farinacea (Ascomycota).</title>
        <authorList>
            <person name="Llewellyn T."/>
            <person name="Mian S."/>
            <person name="Hill R."/>
            <person name="Leitch I.J."/>
            <person name="Gaya E."/>
        </authorList>
    </citation>
    <scope>NUCLEOTIDE SEQUENCE</scope>
    <source>
        <strain evidence="8">LIQ254RAFAR</strain>
    </source>
</reference>
<gene>
    <name evidence="8" type="ORF">OHK93_005622</name>
</gene>
<feature type="transmembrane region" description="Helical" evidence="6">
    <location>
        <begin position="345"/>
        <end position="363"/>
    </location>
</feature>
<evidence type="ECO:0000256" key="2">
    <source>
        <dbReference type="ARBA" id="ARBA00022692"/>
    </source>
</evidence>
<feature type="transmembrane region" description="Helical" evidence="6">
    <location>
        <begin position="434"/>
        <end position="457"/>
    </location>
</feature>
<keyword evidence="4 6" id="KW-0472">Membrane</keyword>
<feature type="region of interest" description="Disordered" evidence="5">
    <location>
        <begin position="1"/>
        <end position="83"/>
    </location>
</feature>
<feature type="transmembrane region" description="Helical" evidence="6">
    <location>
        <begin position="99"/>
        <end position="123"/>
    </location>
</feature>
<dbReference type="Proteomes" id="UP001161017">
    <property type="component" value="Unassembled WGS sequence"/>
</dbReference>
<dbReference type="InterPro" id="IPR011701">
    <property type="entry name" value="MFS"/>
</dbReference>
<dbReference type="AlphaFoldDB" id="A0AA43QJB2"/>
<name>A0AA43QJB2_9LECA</name>
<keyword evidence="2 6" id="KW-0812">Transmembrane</keyword>
<accession>A0AA43QJB2</accession>
<keyword evidence="3 6" id="KW-1133">Transmembrane helix</keyword>
<protein>
    <recommendedName>
        <fullName evidence="7">Major facilitator superfamily (MFS) profile domain-containing protein</fullName>
    </recommendedName>
</protein>
<evidence type="ECO:0000256" key="1">
    <source>
        <dbReference type="ARBA" id="ARBA00004141"/>
    </source>
</evidence>
<feature type="transmembrane region" description="Helical" evidence="6">
    <location>
        <begin position="375"/>
        <end position="395"/>
    </location>
</feature>
<feature type="transmembrane region" description="Helical" evidence="6">
    <location>
        <begin position="401"/>
        <end position="422"/>
    </location>
</feature>
<feature type="transmembrane region" description="Helical" evidence="6">
    <location>
        <begin position="185"/>
        <end position="205"/>
    </location>
</feature>
<evidence type="ECO:0000256" key="4">
    <source>
        <dbReference type="ARBA" id="ARBA00023136"/>
    </source>
</evidence>
<feature type="transmembrane region" description="Helical" evidence="6">
    <location>
        <begin position="251"/>
        <end position="270"/>
    </location>
</feature>
<dbReference type="EMBL" id="JAPUFD010000003">
    <property type="protein sequence ID" value="MDI1486394.1"/>
    <property type="molecule type" value="Genomic_DNA"/>
</dbReference>
<dbReference type="InterPro" id="IPR051788">
    <property type="entry name" value="MFS_Transporter"/>
</dbReference>
<evidence type="ECO:0000313" key="9">
    <source>
        <dbReference type="Proteomes" id="UP001161017"/>
    </source>
</evidence>
<dbReference type="GO" id="GO:0016020">
    <property type="term" value="C:membrane"/>
    <property type="evidence" value="ECO:0007669"/>
    <property type="project" value="UniProtKB-SubCell"/>
</dbReference>
<feature type="transmembrane region" description="Helical" evidence="6">
    <location>
        <begin position="162"/>
        <end position="179"/>
    </location>
</feature>
<comment type="caution">
    <text evidence="8">The sequence shown here is derived from an EMBL/GenBank/DDBJ whole genome shotgun (WGS) entry which is preliminary data.</text>
</comment>